<sequence length="60" mass="6943">MSSSEASVANKRNHYHHNPCTTRRMNRVNCLEQQLVREQVIISILVLILLPLEGRKQTCL</sequence>
<dbReference type="AlphaFoldDB" id="A0A0L8ICR5"/>
<evidence type="ECO:0000313" key="2">
    <source>
        <dbReference type="EMBL" id="KOF98820.1"/>
    </source>
</evidence>
<protein>
    <submittedName>
        <fullName evidence="2">Uncharacterized protein</fullName>
    </submittedName>
</protein>
<feature type="region of interest" description="Disordered" evidence="1">
    <location>
        <begin position="1"/>
        <end position="20"/>
    </location>
</feature>
<accession>A0A0L8ICR5</accession>
<dbReference type="EMBL" id="KQ416074">
    <property type="protein sequence ID" value="KOF98820.1"/>
    <property type="molecule type" value="Genomic_DNA"/>
</dbReference>
<organism evidence="2">
    <name type="scientific">Octopus bimaculoides</name>
    <name type="common">California two-spotted octopus</name>
    <dbReference type="NCBI Taxonomy" id="37653"/>
    <lineage>
        <taxon>Eukaryota</taxon>
        <taxon>Metazoa</taxon>
        <taxon>Spiralia</taxon>
        <taxon>Lophotrochozoa</taxon>
        <taxon>Mollusca</taxon>
        <taxon>Cephalopoda</taxon>
        <taxon>Coleoidea</taxon>
        <taxon>Octopodiformes</taxon>
        <taxon>Octopoda</taxon>
        <taxon>Incirrata</taxon>
        <taxon>Octopodidae</taxon>
        <taxon>Octopus</taxon>
    </lineage>
</organism>
<evidence type="ECO:0000256" key="1">
    <source>
        <dbReference type="SAM" id="MobiDB-lite"/>
    </source>
</evidence>
<proteinExistence type="predicted"/>
<reference evidence="2" key="1">
    <citation type="submission" date="2015-07" db="EMBL/GenBank/DDBJ databases">
        <title>MeaNS - Measles Nucleotide Surveillance Program.</title>
        <authorList>
            <person name="Tran T."/>
            <person name="Druce J."/>
        </authorList>
    </citation>
    <scope>NUCLEOTIDE SEQUENCE</scope>
    <source>
        <strain evidence="2">UCB-OBI-ISO-001</strain>
        <tissue evidence="2">Gonad</tissue>
    </source>
</reference>
<gene>
    <name evidence="2" type="ORF">OCBIM_22022738mg</name>
</gene>
<name>A0A0L8ICR5_OCTBM</name>